<comment type="caution">
    <text evidence="3">The sequence shown here is derived from an EMBL/GenBank/DDBJ whole genome shotgun (WGS) entry which is preliminary data.</text>
</comment>
<protein>
    <recommendedName>
        <fullName evidence="2">DUF8035 domain-containing protein</fullName>
    </recommendedName>
</protein>
<keyword evidence="4" id="KW-1185">Reference proteome</keyword>
<feature type="region of interest" description="Disordered" evidence="1">
    <location>
        <begin position="1"/>
        <end position="77"/>
    </location>
</feature>
<dbReference type="AlphaFoldDB" id="A0A9P5L0R2"/>
<dbReference type="Proteomes" id="UP000701341">
    <property type="component" value="Unassembled WGS sequence"/>
</dbReference>
<proteinExistence type="predicted"/>
<sequence length="192" mass="21757">MRGGRVSEENIVLKHSDSEESLTPEDSISPTSGPTVDFKDPWERETISATRRRPKSLEDESESDYSSGISDAPSMREVERDIMIESTRVVNKGPRGADEWSVVHAPSPDEAIEMTGALDVVEVKPRHSPVDETEVGRVAQQVTDSEETRNDRWTEIAKRLVVREAIEQMGFEYEETRTCYYIFSYLKSVCII</sequence>
<feature type="compositionally biased region" description="Polar residues" evidence="1">
    <location>
        <begin position="24"/>
        <end position="34"/>
    </location>
</feature>
<accession>A0A9P5L0R2</accession>
<dbReference type="Pfam" id="PF26118">
    <property type="entry name" value="DUF8035"/>
    <property type="match status" value="1"/>
</dbReference>
<gene>
    <name evidence="3" type="ORF">PCG10_009516</name>
</gene>
<evidence type="ECO:0000259" key="2">
    <source>
        <dbReference type="Pfam" id="PF26118"/>
    </source>
</evidence>
<dbReference type="InterPro" id="IPR058348">
    <property type="entry name" value="DUF8035"/>
</dbReference>
<feature type="domain" description="DUF8035" evidence="2">
    <location>
        <begin position="151"/>
        <end position="187"/>
    </location>
</feature>
<evidence type="ECO:0000313" key="3">
    <source>
        <dbReference type="EMBL" id="KAF7528803.1"/>
    </source>
</evidence>
<evidence type="ECO:0000313" key="4">
    <source>
        <dbReference type="Proteomes" id="UP000701341"/>
    </source>
</evidence>
<dbReference type="EMBL" id="JAAOZQ010000008">
    <property type="protein sequence ID" value="KAF7528803.1"/>
    <property type="molecule type" value="Genomic_DNA"/>
</dbReference>
<reference evidence="3" key="1">
    <citation type="submission" date="2020-02" db="EMBL/GenBank/DDBJ databases">
        <authorList>
            <person name="Lichtner F.J."/>
        </authorList>
    </citation>
    <scope>NUCLEOTIDE SEQUENCE</scope>
    <source>
        <strain evidence="3">G10</strain>
    </source>
</reference>
<feature type="compositionally biased region" description="Basic and acidic residues" evidence="1">
    <location>
        <begin position="1"/>
        <end position="18"/>
    </location>
</feature>
<organism evidence="3 4">
    <name type="scientific">Penicillium crustosum</name>
    <name type="common">Blue mold fungus</name>
    <dbReference type="NCBI Taxonomy" id="36656"/>
    <lineage>
        <taxon>Eukaryota</taxon>
        <taxon>Fungi</taxon>
        <taxon>Dikarya</taxon>
        <taxon>Ascomycota</taxon>
        <taxon>Pezizomycotina</taxon>
        <taxon>Eurotiomycetes</taxon>
        <taxon>Eurotiomycetidae</taxon>
        <taxon>Eurotiales</taxon>
        <taxon>Aspergillaceae</taxon>
        <taxon>Penicillium</taxon>
    </lineage>
</organism>
<feature type="compositionally biased region" description="Basic and acidic residues" evidence="1">
    <location>
        <begin position="37"/>
        <end position="46"/>
    </location>
</feature>
<name>A0A9P5L0R2_PENCR</name>
<evidence type="ECO:0000256" key="1">
    <source>
        <dbReference type="SAM" id="MobiDB-lite"/>
    </source>
</evidence>